<reference evidence="2" key="1">
    <citation type="journal article" date="2023" name="Mol. Phylogenet. Evol.">
        <title>Genome-scale phylogeny and comparative genomics of the fungal order Sordariales.</title>
        <authorList>
            <person name="Hensen N."/>
            <person name="Bonometti L."/>
            <person name="Westerberg I."/>
            <person name="Brannstrom I.O."/>
            <person name="Guillou S."/>
            <person name="Cros-Aarteil S."/>
            <person name="Calhoun S."/>
            <person name="Haridas S."/>
            <person name="Kuo A."/>
            <person name="Mondo S."/>
            <person name="Pangilinan J."/>
            <person name="Riley R."/>
            <person name="LaButti K."/>
            <person name="Andreopoulos B."/>
            <person name="Lipzen A."/>
            <person name="Chen C."/>
            <person name="Yan M."/>
            <person name="Daum C."/>
            <person name="Ng V."/>
            <person name="Clum A."/>
            <person name="Steindorff A."/>
            <person name="Ohm R.A."/>
            <person name="Martin F."/>
            <person name="Silar P."/>
            <person name="Natvig D.O."/>
            <person name="Lalanne C."/>
            <person name="Gautier V."/>
            <person name="Ament-Velasquez S.L."/>
            <person name="Kruys A."/>
            <person name="Hutchinson M.I."/>
            <person name="Powell A.J."/>
            <person name="Barry K."/>
            <person name="Miller A.N."/>
            <person name="Grigoriev I.V."/>
            <person name="Debuchy R."/>
            <person name="Gladieux P."/>
            <person name="Hiltunen Thoren M."/>
            <person name="Johannesson H."/>
        </authorList>
    </citation>
    <scope>NUCLEOTIDE SEQUENCE [LARGE SCALE GENOMIC DNA]</scope>
    <source>
        <strain evidence="2">CBS 340.73</strain>
    </source>
</reference>
<evidence type="ECO:0000313" key="1">
    <source>
        <dbReference type="EMBL" id="KAK3944841.1"/>
    </source>
</evidence>
<dbReference type="EMBL" id="MU853757">
    <property type="protein sequence ID" value="KAK3944841.1"/>
    <property type="molecule type" value="Genomic_DNA"/>
</dbReference>
<dbReference type="Proteomes" id="UP001303473">
    <property type="component" value="Unassembled WGS sequence"/>
</dbReference>
<name>A0AAN6S9J9_9PEZI</name>
<evidence type="ECO:0008006" key="3">
    <source>
        <dbReference type="Google" id="ProtNLM"/>
    </source>
</evidence>
<keyword evidence="2" id="KW-1185">Reference proteome</keyword>
<accession>A0AAN6S9J9</accession>
<dbReference type="Gene3D" id="2.120.10.70">
    <property type="entry name" value="Fucose-specific lectin"/>
    <property type="match status" value="1"/>
</dbReference>
<dbReference type="AlphaFoldDB" id="A0AAN6S9J9"/>
<sequence length="304" mass="32930">MSGAAVYLNPTAPAGKQLHLFYNTNKKNLALQLRDETKTADETETFQASQDDQDGIVVNPAQVTTTDLTGVDIVVGFTAKAAPASLSGDCKCEPTQNDVSIISPIYQPLAATEVGNVTIASTSSPQTAWILYLTGTDPNTTVINERSLGEDSPGSYDNTVKILPGTSLAVYYVPDGGSGNDGNRYVIYQANDPHRLHEYSPNTEDVWDKELVNSGDAKSQTPLAVTYVDSKTYLYYVDTSDQIRVIVKSNDKWGSSSAVASAHSRIDPSSQLTVVPAKNGNHLFYLAKGDAPKYKFQHIVHYRT</sequence>
<organism evidence="1 2">
    <name type="scientific">Diplogelasinospora grovesii</name>
    <dbReference type="NCBI Taxonomy" id="303347"/>
    <lineage>
        <taxon>Eukaryota</taxon>
        <taxon>Fungi</taxon>
        <taxon>Dikarya</taxon>
        <taxon>Ascomycota</taxon>
        <taxon>Pezizomycotina</taxon>
        <taxon>Sordariomycetes</taxon>
        <taxon>Sordariomycetidae</taxon>
        <taxon>Sordariales</taxon>
        <taxon>Diplogelasinosporaceae</taxon>
        <taxon>Diplogelasinospora</taxon>
    </lineage>
</organism>
<gene>
    <name evidence="1" type="ORF">QBC46DRAFT_445709</name>
</gene>
<evidence type="ECO:0000313" key="2">
    <source>
        <dbReference type="Proteomes" id="UP001303473"/>
    </source>
</evidence>
<comment type="caution">
    <text evidence="1">The sequence shown here is derived from an EMBL/GenBank/DDBJ whole genome shotgun (WGS) entry which is preliminary data.</text>
</comment>
<protein>
    <recommendedName>
        <fullName evidence="3">Fucose-specific lectin</fullName>
    </recommendedName>
</protein>
<dbReference type="SUPFAM" id="SSF89372">
    <property type="entry name" value="Fucose-specific lectin"/>
    <property type="match status" value="1"/>
</dbReference>
<proteinExistence type="predicted"/>